<organism evidence="2 3">
    <name type="scientific">Fulvivirga sediminis</name>
    <dbReference type="NCBI Taxonomy" id="2803949"/>
    <lineage>
        <taxon>Bacteria</taxon>
        <taxon>Pseudomonadati</taxon>
        <taxon>Bacteroidota</taxon>
        <taxon>Cytophagia</taxon>
        <taxon>Cytophagales</taxon>
        <taxon>Fulvivirgaceae</taxon>
        <taxon>Fulvivirga</taxon>
    </lineage>
</organism>
<dbReference type="Proteomes" id="UP000659388">
    <property type="component" value="Unassembled WGS sequence"/>
</dbReference>
<accession>A0A937K192</accession>
<dbReference type="Gene3D" id="1.25.40.10">
    <property type="entry name" value="Tetratricopeptide repeat domain"/>
    <property type="match status" value="1"/>
</dbReference>
<protein>
    <submittedName>
        <fullName evidence="2">DUF2911 domain-containing protein</fullName>
    </submittedName>
</protein>
<feature type="chain" id="PRO_5037289631" evidence="1">
    <location>
        <begin position="20"/>
        <end position="286"/>
    </location>
</feature>
<comment type="caution">
    <text evidence="2">The sequence shown here is derived from an EMBL/GenBank/DDBJ whole genome shotgun (WGS) entry which is preliminary data.</text>
</comment>
<keyword evidence="1" id="KW-0732">Signal</keyword>
<dbReference type="EMBL" id="JAESIY010000012">
    <property type="protein sequence ID" value="MBL3658374.1"/>
    <property type="molecule type" value="Genomic_DNA"/>
</dbReference>
<dbReference type="InterPro" id="IPR011990">
    <property type="entry name" value="TPR-like_helical_dom_sf"/>
</dbReference>
<name>A0A937K192_9BACT</name>
<keyword evidence="3" id="KW-1185">Reference proteome</keyword>
<reference evidence="2" key="1">
    <citation type="submission" date="2021-01" db="EMBL/GenBank/DDBJ databases">
        <title>Fulvivirga kasyanovii gen. nov., sp nov., a novel member of the phylum Bacteroidetes isolated from seawater in a mussel farm.</title>
        <authorList>
            <person name="Zhao L.-H."/>
            <person name="Wang Z.-J."/>
        </authorList>
    </citation>
    <scope>NUCLEOTIDE SEQUENCE</scope>
    <source>
        <strain evidence="2">2943</strain>
    </source>
</reference>
<dbReference type="AlphaFoldDB" id="A0A937K192"/>
<evidence type="ECO:0000313" key="3">
    <source>
        <dbReference type="Proteomes" id="UP000659388"/>
    </source>
</evidence>
<dbReference type="RefSeq" id="WP_202246166.1">
    <property type="nucleotide sequence ID" value="NZ_JAESIY010000012.1"/>
</dbReference>
<evidence type="ECO:0000256" key="1">
    <source>
        <dbReference type="SAM" id="SignalP"/>
    </source>
</evidence>
<dbReference type="InterPro" id="IPR021314">
    <property type="entry name" value="DUF2911"/>
</dbReference>
<proteinExistence type="predicted"/>
<evidence type="ECO:0000313" key="2">
    <source>
        <dbReference type="EMBL" id="MBL3658374.1"/>
    </source>
</evidence>
<gene>
    <name evidence="2" type="ORF">JL102_19640</name>
</gene>
<feature type="signal peptide" evidence="1">
    <location>
        <begin position="1"/>
        <end position="19"/>
    </location>
</feature>
<dbReference type="SUPFAM" id="SSF48452">
    <property type="entry name" value="TPR-like"/>
    <property type="match status" value="1"/>
</dbReference>
<sequence>MKNLLLSAFVLLSAISAYAQIRIPQPSPTATLTQNVGLTEVEIVYSRPGVKDRKIFGDLIPYGEVWRTGANASTKVTFKEEVKLGGEAVPAGTYALYTIPGAKEWTVIVHKNTTLWGAGNYNKEEDLVRFTVPAATTKDFTETFTIDFSDFTSTSAHLNIKWENTLVAIPLEVEVESKVMAQIKEEILEAEGEVNPELYAGAASYYLESGKDLKQALIWVDEAIKANPSAFWLIHRKAKILAKQGKKKEAIATAKESMKMAKESPQGDFGYVKNNENLIAEINKSK</sequence>
<dbReference type="Pfam" id="PF11138">
    <property type="entry name" value="DUF2911"/>
    <property type="match status" value="1"/>
</dbReference>